<dbReference type="GO" id="GO:0006974">
    <property type="term" value="P:DNA damage response"/>
    <property type="evidence" value="ECO:0007669"/>
    <property type="project" value="TreeGrafter"/>
</dbReference>
<dbReference type="GO" id="GO:0005886">
    <property type="term" value="C:plasma membrane"/>
    <property type="evidence" value="ECO:0007669"/>
    <property type="project" value="TreeGrafter"/>
</dbReference>
<feature type="transmembrane region" description="Helical" evidence="1">
    <location>
        <begin position="71"/>
        <end position="90"/>
    </location>
</feature>
<evidence type="ECO:0000259" key="2">
    <source>
        <dbReference type="Pfam" id="PF05360"/>
    </source>
</evidence>
<feature type="transmembrane region" description="Helical" evidence="1">
    <location>
        <begin position="102"/>
        <end position="118"/>
    </location>
</feature>
<dbReference type="InterPro" id="IPR038972">
    <property type="entry name" value="YiaA-like"/>
</dbReference>
<dbReference type="Proteomes" id="UP000256899">
    <property type="component" value="Unassembled WGS sequence"/>
</dbReference>
<evidence type="ECO:0000313" key="4">
    <source>
        <dbReference type="Proteomes" id="UP000256899"/>
    </source>
</evidence>
<evidence type="ECO:0000313" key="3">
    <source>
        <dbReference type="EMBL" id="REL30960.1"/>
    </source>
</evidence>
<feature type="transmembrane region" description="Helical" evidence="1">
    <location>
        <begin position="39"/>
        <end position="59"/>
    </location>
</feature>
<dbReference type="PANTHER" id="PTHR37290">
    <property type="entry name" value="INNER MEMBRANE PROTEIN YIAA-RELATED"/>
    <property type="match status" value="1"/>
</dbReference>
<feature type="transmembrane region" description="Helical" evidence="1">
    <location>
        <begin position="9"/>
        <end position="33"/>
    </location>
</feature>
<protein>
    <recommendedName>
        <fullName evidence="2">YiaAB two helix domain-containing protein</fullName>
    </recommendedName>
</protein>
<dbReference type="Pfam" id="PF05360">
    <property type="entry name" value="YiaAB"/>
    <property type="match status" value="2"/>
</dbReference>
<dbReference type="EMBL" id="QUOT01000001">
    <property type="protein sequence ID" value="REL30960.1"/>
    <property type="molecule type" value="Genomic_DNA"/>
</dbReference>
<reference evidence="4" key="1">
    <citation type="submission" date="2018-08" db="EMBL/GenBank/DDBJ databases">
        <title>Thalassotalea euphylliae genome.</title>
        <authorList>
            <person name="Summers S."/>
            <person name="Rice S.A."/>
            <person name="Freckelton M.L."/>
            <person name="Nedved B.T."/>
            <person name="Hadfield M.G."/>
        </authorList>
    </citation>
    <scope>NUCLEOTIDE SEQUENCE [LARGE SCALE GENOMIC DNA]</scope>
    <source>
        <strain evidence="4">H3</strain>
    </source>
</reference>
<comment type="caution">
    <text evidence="3">The sequence shown here is derived from an EMBL/GenBank/DDBJ whole genome shotgun (WGS) entry which is preliminary data.</text>
</comment>
<gene>
    <name evidence="3" type="ORF">DXX94_09635</name>
</gene>
<name>A0A3E0U2L8_9GAMM</name>
<keyword evidence="1" id="KW-1133">Transmembrane helix</keyword>
<feature type="domain" description="YiaAB two helix" evidence="2">
    <location>
        <begin position="72"/>
        <end position="124"/>
    </location>
</feature>
<dbReference type="AlphaFoldDB" id="A0A3E0U2L8"/>
<dbReference type="InterPro" id="IPR008024">
    <property type="entry name" value="YiaAB"/>
</dbReference>
<dbReference type="NCBIfam" id="NF008482">
    <property type="entry name" value="PRK11383.1"/>
    <property type="match status" value="1"/>
</dbReference>
<proteinExistence type="predicted"/>
<keyword evidence="4" id="KW-1185">Reference proteome</keyword>
<sequence length="147" mass="15861">MNGKPTKAFVLVSIAMLISGIASFCIGLLNAQMELNEKGYYFAILIFGLFSFVSLQKTVRDKLEGQTISKPYVLMCWVAAAAAIALLTIGLINADLLLSEKGFYAMAYLLSGFAAITVQKNVRDSIAVSSHVATAIEQQESAEEQSI</sequence>
<organism evidence="3 4">
    <name type="scientific">Thalassotalea euphylliae</name>
    <dbReference type="NCBI Taxonomy" id="1655234"/>
    <lineage>
        <taxon>Bacteria</taxon>
        <taxon>Pseudomonadati</taxon>
        <taxon>Pseudomonadota</taxon>
        <taxon>Gammaproteobacteria</taxon>
        <taxon>Alteromonadales</taxon>
        <taxon>Colwelliaceae</taxon>
        <taxon>Thalassotalea</taxon>
    </lineage>
</organism>
<evidence type="ECO:0000256" key="1">
    <source>
        <dbReference type="SAM" id="Phobius"/>
    </source>
</evidence>
<keyword evidence="1" id="KW-0472">Membrane</keyword>
<feature type="domain" description="YiaAB two helix" evidence="2">
    <location>
        <begin position="9"/>
        <end position="61"/>
    </location>
</feature>
<dbReference type="RefSeq" id="WP_116015475.1">
    <property type="nucleotide sequence ID" value="NZ_QUOT01000001.1"/>
</dbReference>
<dbReference type="PANTHER" id="PTHR37290:SF1">
    <property type="entry name" value="INNER MEMBRANE PROTEIN YIAA"/>
    <property type="match status" value="1"/>
</dbReference>
<accession>A0A3E0U2L8</accession>
<keyword evidence="1" id="KW-0812">Transmembrane</keyword>